<keyword evidence="1" id="KW-0233">DNA recombination</keyword>
<dbReference type="InterPro" id="IPR002104">
    <property type="entry name" value="Integrase_catalytic"/>
</dbReference>
<evidence type="ECO:0000256" key="1">
    <source>
        <dbReference type="ARBA" id="ARBA00023172"/>
    </source>
</evidence>
<comment type="caution">
    <text evidence="3">The sequence shown here is derived from an EMBL/GenBank/DDBJ whole genome shotgun (WGS) entry which is preliminary data.</text>
</comment>
<accession>A0ABQ5QJQ5</accession>
<sequence>MFTCRHIIHSDGERDSLVADSGGLPHRPSNQWLLLIRRPRVQASTLRRDAAALARMYSWFEALGLDLDERVRTANFLYEHEALGLLEEFRSRHRTNSVHRGEVLASTTSADFQVIIGYLDWWSGVQLSRRTGEMARHYHLKRDHFLKRMKALRPRGKGGQGRSLSPGLRSRFLEVIRPDSSENPFSHDVRERNYALLLLFFFTGIRRGEALKLRTSDLVLARNNYIQVVRRPDDPEDPRLIEPEVKTNGRLIPLEGFGTAISEDAGLPGVMWRFLKARSASPGAWQSPFLFLSRGGQPMALNSVNALFATLRRAIPEFRESRLTPHTLRHTYTECLMDFFDARGIGDEDAKRYLNYLNGWSKTSDTGNRYADRRIEAMAQSVCREMQKKFLSIVESE</sequence>
<protein>
    <submittedName>
        <fullName evidence="3">Phage integrase</fullName>
    </submittedName>
</protein>
<organism evidence="3 4">
    <name type="scientific">Geothrix limicola</name>
    <dbReference type="NCBI Taxonomy" id="2927978"/>
    <lineage>
        <taxon>Bacteria</taxon>
        <taxon>Pseudomonadati</taxon>
        <taxon>Acidobacteriota</taxon>
        <taxon>Holophagae</taxon>
        <taxon>Holophagales</taxon>
        <taxon>Holophagaceae</taxon>
        <taxon>Geothrix</taxon>
    </lineage>
</organism>
<dbReference type="SUPFAM" id="SSF56349">
    <property type="entry name" value="DNA breaking-rejoining enzymes"/>
    <property type="match status" value="1"/>
</dbReference>
<reference evidence="3 4" key="1">
    <citation type="journal article" date="2023" name="Antonie Van Leeuwenhoek">
        <title>Mesoterricola silvestris gen. nov., sp. nov., Mesoterricola sediminis sp. nov., Geothrix oryzae sp. nov., Geothrix edaphica sp. nov., Geothrix rubra sp. nov., and Geothrix limicola sp. nov., six novel members of Acidobacteriota isolated from soils.</title>
        <authorList>
            <person name="Itoh H."/>
            <person name="Sugisawa Y."/>
            <person name="Mise K."/>
            <person name="Xu Z."/>
            <person name="Kuniyasu M."/>
            <person name="Ushijima N."/>
            <person name="Kawano K."/>
            <person name="Kobayashi E."/>
            <person name="Shiratori Y."/>
            <person name="Masuda Y."/>
            <person name="Senoo K."/>
        </authorList>
    </citation>
    <scope>NUCLEOTIDE SEQUENCE [LARGE SCALE GENOMIC DNA]</scope>
    <source>
        <strain evidence="3 4">Red804</strain>
    </source>
</reference>
<evidence type="ECO:0000259" key="2">
    <source>
        <dbReference type="PROSITE" id="PS51898"/>
    </source>
</evidence>
<dbReference type="EMBL" id="BSDE01000009">
    <property type="protein sequence ID" value="GLH74918.1"/>
    <property type="molecule type" value="Genomic_DNA"/>
</dbReference>
<dbReference type="CDD" id="cd00397">
    <property type="entry name" value="DNA_BRE_C"/>
    <property type="match status" value="1"/>
</dbReference>
<evidence type="ECO:0000313" key="3">
    <source>
        <dbReference type="EMBL" id="GLH74918.1"/>
    </source>
</evidence>
<dbReference type="InterPro" id="IPR013762">
    <property type="entry name" value="Integrase-like_cat_sf"/>
</dbReference>
<dbReference type="PROSITE" id="PS51898">
    <property type="entry name" value="TYR_RECOMBINASE"/>
    <property type="match status" value="1"/>
</dbReference>
<dbReference type="Proteomes" id="UP001165069">
    <property type="component" value="Unassembled WGS sequence"/>
</dbReference>
<gene>
    <name evidence="3" type="ORF">GETHLI_34200</name>
</gene>
<feature type="domain" description="Tyr recombinase" evidence="2">
    <location>
        <begin position="159"/>
        <end position="383"/>
    </location>
</feature>
<name>A0ABQ5QJQ5_9BACT</name>
<keyword evidence="4" id="KW-1185">Reference proteome</keyword>
<proteinExistence type="predicted"/>
<dbReference type="Gene3D" id="1.10.443.10">
    <property type="entry name" value="Intergrase catalytic core"/>
    <property type="match status" value="1"/>
</dbReference>
<dbReference type="InterPro" id="IPR011010">
    <property type="entry name" value="DNA_brk_join_enz"/>
</dbReference>
<evidence type="ECO:0000313" key="4">
    <source>
        <dbReference type="Proteomes" id="UP001165069"/>
    </source>
</evidence>
<dbReference type="Pfam" id="PF00589">
    <property type="entry name" value="Phage_integrase"/>
    <property type="match status" value="1"/>
</dbReference>